<name>V8CF43_9HELI</name>
<keyword evidence="1" id="KW-0812">Transmembrane</keyword>
<keyword evidence="1" id="KW-0472">Membrane</keyword>
<dbReference type="Proteomes" id="UP000018688">
    <property type="component" value="Unassembled WGS sequence"/>
</dbReference>
<dbReference type="STRING" id="1357399.HMPREF2087_01463"/>
<sequence length="61" mass="7169">MTERQKMYENFFKDAMDRAKSNQEAQDKMILTISVALFGIMPFILDKLQSTTCNIFLLLLY</sequence>
<dbReference type="OrthoDB" id="5329935at2"/>
<dbReference type="HOGENOM" id="CLU_2916197_0_0_7"/>
<dbReference type="RefSeq" id="WP_023930479.1">
    <property type="nucleotide sequence ID" value="NZ_KI669458.1"/>
</dbReference>
<organism evidence="2 3">
    <name type="scientific">Helicobacter canis NCTC 12740</name>
    <dbReference type="NCBI Taxonomy" id="1357399"/>
    <lineage>
        <taxon>Bacteria</taxon>
        <taxon>Pseudomonadati</taxon>
        <taxon>Campylobacterota</taxon>
        <taxon>Epsilonproteobacteria</taxon>
        <taxon>Campylobacterales</taxon>
        <taxon>Helicobacteraceae</taxon>
        <taxon>Helicobacter</taxon>
    </lineage>
</organism>
<feature type="transmembrane region" description="Helical" evidence="1">
    <location>
        <begin position="28"/>
        <end position="45"/>
    </location>
</feature>
<comment type="caution">
    <text evidence="2">The sequence shown here is derived from an EMBL/GenBank/DDBJ whole genome shotgun (WGS) entry which is preliminary data.</text>
</comment>
<evidence type="ECO:0000256" key="1">
    <source>
        <dbReference type="SAM" id="Phobius"/>
    </source>
</evidence>
<evidence type="ECO:0000313" key="2">
    <source>
        <dbReference type="EMBL" id="ETD25635.1"/>
    </source>
</evidence>
<dbReference type="PATRIC" id="fig|1357399.3.peg.1527"/>
<keyword evidence="3" id="KW-1185">Reference proteome</keyword>
<protein>
    <submittedName>
        <fullName evidence="2">Uncharacterized protein</fullName>
    </submittedName>
</protein>
<accession>V8CF43</accession>
<gene>
    <name evidence="2" type="ORF">HMPREF2087_01463</name>
</gene>
<evidence type="ECO:0000313" key="3">
    <source>
        <dbReference type="Proteomes" id="UP000018688"/>
    </source>
</evidence>
<reference evidence="2 3" key="1">
    <citation type="submission" date="2013-10" db="EMBL/GenBank/DDBJ databases">
        <title>The Genome Sequence of Helicobacter canis NCTC 12740.</title>
        <authorList>
            <consortium name="The Broad Institute Genomics Platform"/>
            <person name="Earl A."/>
            <person name="Fox J.G."/>
            <person name="Shen Z."/>
            <person name="Young S.K."/>
            <person name="Zeng Q."/>
            <person name="Gargeya S."/>
            <person name="Fitzgerald M."/>
            <person name="Abouelleil A."/>
            <person name="Alvarado L."/>
            <person name="Chapman S.B."/>
            <person name="Gainer-Dewar J."/>
            <person name="Goldberg J."/>
            <person name="Griggs A."/>
            <person name="Gujja S."/>
            <person name="Hansen M."/>
            <person name="Howarth C."/>
            <person name="Imamovic A."/>
            <person name="Ireland A."/>
            <person name="Larimer J."/>
            <person name="McCowan C."/>
            <person name="Murphy C."/>
            <person name="Pearson M."/>
            <person name="Poon T.W."/>
            <person name="Priest M."/>
            <person name="Roberts A."/>
            <person name="Saif S."/>
            <person name="Shea T."/>
            <person name="Sykes S."/>
            <person name="Wortman J."/>
            <person name="Nusbaum C."/>
            <person name="Birren B."/>
        </authorList>
    </citation>
    <scope>NUCLEOTIDE SEQUENCE [LARGE SCALE GENOMIC DNA]</scope>
    <source>
        <strain evidence="2 3">NCTC 12740</strain>
    </source>
</reference>
<dbReference type="EMBL" id="AZJJ01000007">
    <property type="protein sequence ID" value="ETD25635.1"/>
    <property type="molecule type" value="Genomic_DNA"/>
</dbReference>
<proteinExistence type="predicted"/>
<keyword evidence="1" id="KW-1133">Transmembrane helix</keyword>
<dbReference type="AlphaFoldDB" id="V8CF43"/>